<dbReference type="GO" id="GO:0016757">
    <property type="term" value="F:glycosyltransferase activity"/>
    <property type="evidence" value="ECO:0007669"/>
    <property type="project" value="UniProtKB-KW"/>
</dbReference>
<dbReference type="InterPro" id="IPR055259">
    <property type="entry name" value="YkvP/CgeB_Glyco_trans-like"/>
</dbReference>
<dbReference type="Gene3D" id="3.40.50.2000">
    <property type="entry name" value="Glycogen Phosphorylase B"/>
    <property type="match status" value="1"/>
</dbReference>
<keyword evidence="3" id="KW-1185">Reference proteome</keyword>
<name>A0ABY7RVV6_9FLAO</name>
<keyword evidence="2" id="KW-0328">Glycosyltransferase</keyword>
<keyword evidence="2" id="KW-0808">Transferase</keyword>
<evidence type="ECO:0000313" key="3">
    <source>
        <dbReference type="Proteomes" id="UP001202717"/>
    </source>
</evidence>
<gene>
    <name evidence="2" type="ORF">MUN68_012230</name>
</gene>
<dbReference type="EMBL" id="CP116221">
    <property type="protein sequence ID" value="WCO00831.1"/>
    <property type="molecule type" value="Genomic_DNA"/>
</dbReference>
<protein>
    <submittedName>
        <fullName evidence="2">Glycosyltransferase</fullName>
        <ecNumber evidence="2">2.4.-.-</ecNumber>
    </submittedName>
</protein>
<evidence type="ECO:0000313" key="2">
    <source>
        <dbReference type="EMBL" id="WCO00831.1"/>
    </source>
</evidence>
<feature type="domain" description="Spore protein YkvP/CgeB glycosyl transferase-like" evidence="1">
    <location>
        <begin position="259"/>
        <end position="370"/>
    </location>
</feature>
<organism evidence="2 3">
    <name type="scientific">Psychroserpens ponticola</name>
    <dbReference type="NCBI Taxonomy" id="2932268"/>
    <lineage>
        <taxon>Bacteria</taxon>
        <taxon>Pseudomonadati</taxon>
        <taxon>Bacteroidota</taxon>
        <taxon>Flavobacteriia</taxon>
        <taxon>Flavobacteriales</taxon>
        <taxon>Flavobacteriaceae</taxon>
        <taxon>Psychroserpens</taxon>
    </lineage>
</organism>
<dbReference type="RefSeq" id="WP_249995824.1">
    <property type="nucleotide sequence ID" value="NZ_CP116221.1"/>
</dbReference>
<proteinExistence type="predicted"/>
<dbReference type="Pfam" id="PF13524">
    <property type="entry name" value="Glyco_trans_1_2"/>
    <property type="match status" value="1"/>
</dbReference>
<evidence type="ECO:0000259" key="1">
    <source>
        <dbReference type="Pfam" id="PF13524"/>
    </source>
</evidence>
<dbReference type="Proteomes" id="UP001202717">
    <property type="component" value="Chromosome"/>
</dbReference>
<accession>A0ABY7RVV6</accession>
<dbReference type="SUPFAM" id="SSF53756">
    <property type="entry name" value="UDP-Glycosyltransferase/glycogen phosphorylase"/>
    <property type="match status" value="1"/>
</dbReference>
<sequence>MKILLVGEYSRLHNSLKEGLHQLGHEVTIMGNKDDFKNYPVDIYINHSFQKGFLKKIKIGIYKFTSLDLGSIEIYFKAKFQLKKLEHFDIVQLINESPLLIEASFEKRFIKKLIKQSDTLFVLSTGSDHLNINYLIKNKLKYSILTPYFENPSLKRNYLFDFKYLNSGFKDLHHFIYNHCNGVIATDVDYHIPLRGHKKYLGLIPNPINIELIEYKPLKFSSKLKIFHGVNKHSMLKKGNKFFDEALKIIEQKYANKVEITTTYNIPYEEYIKYYDDCHILLDQVYAYDQGYNALEAMAKGKVVFTGAEQEWLDNYNLKEDTVAINALPDVDSIVKKLEWLILNPHKIIEISKNARAFIEKEHDYKKIANLYVKTWSL</sequence>
<reference evidence="2 3" key="1">
    <citation type="submission" date="2023-01" db="EMBL/GenBank/DDBJ databases">
        <title>Psychroserpens ponticola sp. nov., isolated from seawater.</title>
        <authorList>
            <person name="Kristyanto S."/>
            <person name="Jung J."/>
            <person name="Kim J.M."/>
            <person name="Jeon C.O."/>
        </authorList>
    </citation>
    <scope>NUCLEOTIDE SEQUENCE [LARGE SCALE GENOMIC DNA]</scope>
    <source>
        <strain evidence="2 3">MSW6</strain>
    </source>
</reference>
<dbReference type="EC" id="2.4.-.-" evidence="2"/>